<sequence>METLGVSAPSFTQNERPKETYAAPSSSKKRKPSEVWNHFRKVPIGEKVKAVCKGCEKEFDGSSKNGTTHLKNHLSSCLGMTDGETHKKMMSTRLETAGVGGDFGFDNERSRLDVARMIIKHGYPLDMVKHEFFQIFVKNLQPSFKFWPQDNLKADILYVYKKEKEKLYKYLGTLSCHFNLIIQFWTCHSKKNVYCCFALQFLEDGILRKKIIALKKVDQYNDIAAETLFGTASLLQEWNIDKKLYSITLRSSRPNDKMVPKLETWLCKRACQLPLRENFFHIHCTTDILNLLFQNGWKEMDGILGKIRNAARYIDEKGPHSELNFDQILEQRHFQGKYYSVSLRWDSAILMLEEALNWKNLISLQKTKDRDLVAPSMDEWDAARVVYEFLKLLYDNSCHFLRCKCLTANMYFSRICGIHFKLLELEKSKDQNICIMVTKMKIPFDKYLGKCRTVLAIASILDPREKREYVTDAFRKCYGMEVQKHLACIMNALNDIFDYYEKELGKQTLSSSVATNNCNSFTSYRDVSHYDKLNWSWREEKYCGNKVASRKELDRYLTEPRIDVNDEFDILDWWHSNSQEFPTLKKMALDILGIPMSTDFDFGIGDMTKIIDPAFNGLHSDIIEALICGNDWLDMSTNKTPIKEIVHSSSYTLNGKPIDHDYTSMAMGGPSLSTGELDQGRPDSSRTKMDLTLGFGQQHGTQTHGTPISRFQVPVSQESLSQPLPRVPTTANINPTMTVPQETRPNLGFEIGSQLGPYPHHTPTSPRSQTFQGLALQDSQPLPRVPTTANINPTMIVPQETGPNLGFEIGPQHGLYPHRTPTSPRSQTFQGLALQEPDSQPLPCVPTTANINPTMTVPQETRPNIGFEIGPQHGLYPHRTPTSLRSQTFQGLALQEPNSQPPTDCMLGTANNNSTTTEGTGRDTIISCDPRNSWSAMRVQAVETVGSEAVPLDLLNSWS</sequence>
<evidence type="ECO:0000256" key="11">
    <source>
        <dbReference type="SAM" id="MobiDB-lite"/>
    </source>
</evidence>
<evidence type="ECO:0000256" key="5">
    <source>
        <dbReference type="ARBA" id="ARBA00022833"/>
    </source>
</evidence>
<evidence type="ECO:0000256" key="9">
    <source>
        <dbReference type="ARBA" id="ARBA00023242"/>
    </source>
</evidence>
<dbReference type="Pfam" id="PF14372">
    <property type="entry name" value="hAT-like_RNase-H"/>
    <property type="match status" value="1"/>
</dbReference>
<dbReference type="PANTHER" id="PTHR46481:SF10">
    <property type="entry name" value="ZINC FINGER BED DOMAIN-CONTAINING PROTEIN 39"/>
    <property type="match status" value="1"/>
</dbReference>
<dbReference type="GO" id="GO:0008270">
    <property type="term" value="F:zinc ion binding"/>
    <property type="evidence" value="ECO:0007669"/>
    <property type="project" value="UniProtKB-KW"/>
</dbReference>
<dbReference type="SMART" id="SM00614">
    <property type="entry name" value="ZnF_BED"/>
    <property type="match status" value="1"/>
</dbReference>
<dbReference type="GO" id="GO:0003677">
    <property type="term" value="F:DNA binding"/>
    <property type="evidence" value="ECO:0007669"/>
    <property type="project" value="UniProtKB-KW"/>
</dbReference>
<dbReference type="InterPro" id="IPR003656">
    <property type="entry name" value="Znf_BED"/>
</dbReference>
<dbReference type="OrthoDB" id="812756at2759"/>
<comment type="subunit">
    <text evidence="2">Homodimer.</text>
</comment>
<dbReference type="SUPFAM" id="SSF53098">
    <property type="entry name" value="Ribonuclease H-like"/>
    <property type="match status" value="1"/>
</dbReference>
<keyword evidence="7" id="KW-0238">DNA-binding</keyword>
<dbReference type="RefSeq" id="XP_018806623.2">
    <property type="nucleotide sequence ID" value="XM_018951078.2"/>
</dbReference>
<dbReference type="Pfam" id="PF05699">
    <property type="entry name" value="Dimer_Tnp_hAT"/>
    <property type="match status" value="1"/>
</dbReference>
<dbReference type="SUPFAM" id="SSF57667">
    <property type="entry name" value="beta-beta-alpha zinc fingers"/>
    <property type="match status" value="1"/>
</dbReference>
<keyword evidence="4 10" id="KW-0863">Zinc-finger</keyword>
<feature type="compositionally biased region" description="Polar residues" evidence="11">
    <location>
        <begin position="729"/>
        <end position="743"/>
    </location>
</feature>
<dbReference type="AlphaFoldDB" id="A0A2I4DHJ8"/>
<dbReference type="InterPro" id="IPR008906">
    <property type="entry name" value="HATC_C_dom"/>
</dbReference>
<gene>
    <name evidence="14" type="primary">LOC108980215</name>
</gene>
<organism evidence="13 14">
    <name type="scientific">Juglans regia</name>
    <name type="common">English walnut</name>
    <dbReference type="NCBI Taxonomy" id="51240"/>
    <lineage>
        <taxon>Eukaryota</taxon>
        <taxon>Viridiplantae</taxon>
        <taxon>Streptophyta</taxon>
        <taxon>Embryophyta</taxon>
        <taxon>Tracheophyta</taxon>
        <taxon>Spermatophyta</taxon>
        <taxon>Magnoliopsida</taxon>
        <taxon>eudicotyledons</taxon>
        <taxon>Gunneridae</taxon>
        <taxon>Pentapetalae</taxon>
        <taxon>rosids</taxon>
        <taxon>fabids</taxon>
        <taxon>Fagales</taxon>
        <taxon>Juglandaceae</taxon>
        <taxon>Juglans</taxon>
    </lineage>
</organism>
<feature type="domain" description="BED-type" evidence="12">
    <location>
        <begin position="30"/>
        <end position="93"/>
    </location>
</feature>
<dbReference type="Pfam" id="PF02892">
    <property type="entry name" value="zf-BED"/>
    <property type="match status" value="1"/>
</dbReference>
<evidence type="ECO:0000259" key="12">
    <source>
        <dbReference type="PROSITE" id="PS50808"/>
    </source>
</evidence>
<keyword evidence="3" id="KW-0479">Metal-binding</keyword>
<evidence type="ECO:0000256" key="6">
    <source>
        <dbReference type="ARBA" id="ARBA00023015"/>
    </source>
</evidence>
<dbReference type="InterPro" id="IPR025525">
    <property type="entry name" value="hAT-like_transposase_RNase-H"/>
</dbReference>
<keyword evidence="9" id="KW-0539">Nucleus</keyword>
<name>A0A2I4DHJ8_JUGRE</name>
<evidence type="ECO:0000313" key="14">
    <source>
        <dbReference type="RefSeq" id="XP_018806623.2"/>
    </source>
</evidence>
<evidence type="ECO:0000256" key="7">
    <source>
        <dbReference type="ARBA" id="ARBA00023125"/>
    </source>
</evidence>
<evidence type="ECO:0000256" key="2">
    <source>
        <dbReference type="ARBA" id="ARBA00011738"/>
    </source>
</evidence>
<keyword evidence="8" id="KW-0804">Transcription</keyword>
<dbReference type="GO" id="GO:0046983">
    <property type="term" value="F:protein dimerization activity"/>
    <property type="evidence" value="ECO:0007669"/>
    <property type="project" value="InterPro"/>
</dbReference>
<dbReference type="PROSITE" id="PS50808">
    <property type="entry name" value="ZF_BED"/>
    <property type="match status" value="1"/>
</dbReference>
<dbReference type="Proteomes" id="UP000235220">
    <property type="component" value="Chromosome 7"/>
</dbReference>
<protein>
    <submittedName>
        <fullName evidence="14">Zinc finger BED domain-containing protein RICESLEEPER 2-like</fullName>
    </submittedName>
</protein>
<evidence type="ECO:0000256" key="10">
    <source>
        <dbReference type="PROSITE-ProRule" id="PRU00027"/>
    </source>
</evidence>
<keyword evidence="13" id="KW-1185">Reference proteome</keyword>
<dbReference type="InParanoid" id="A0A2I4DHJ8"/>
<dbReference type="GO" id="GO:0009791">
    <property type="term" value="P:post-embryonic development"/>
    <property type="evidence" value="ECO:0007669"/>
    <property type="project" value="UniProtKB-ARBA"/>
</dbReference>
<dbReference type="PANTHER" id="PTHR46481">
    <property type="entry name" value="ZINC FINGER BED DOMAIN-CONTAINING PROTEIN 4"/>
    <property type="match status" value="1"/>
</dbReference>
<comment type="subcellular location">
    <subcellularLocation>
        <location evidence="1">Nucleus</location>
    </subcellularLocation>
</comment>
<dbReference type="InterPro" id="IPR052035">
    <property type="entry name" value="ZnF_BED_domain_contain"/>
</dbReference>
<feature type="region of interest" description="Disordered" evidence="11">
    <location>
        <begin position="1"/>
        <end position="34"/>
    </location>
</feature>
<keyword evidence="6" id="KW-0805">Transcription regulation</keyword>
<accession>A0A2I4DHJ8</accession>
<reference evidence="14" key="1">
    <citation type="submission" date="2025-08" db="UniProtKB">
        <authorList>
            <consortium name="RefSeq"/>
        </authorList>
    </citation>
    <scope>IDENTIFICATION</scope>
    <source>
        <tissue evidence="14">Leaves</tissue>
    </source>
</reference>
<dbReference type="GeneID" id="108980215"/>
<dbReference type="InterPro" id="IPR012337">
    <property type="entry name" value="RNaseH-like_sf"/>
</dbReference>
<evidence type="ECO:0000256" key="4">
    <source>
        <dbReference type="ARBA" id="ARBA00022771"/>
    </source>
</evidence>
<evidence type="ECO:0000256" key="1">
    <source>
        <dbReference type="ARBA" id="ARBA00004123"/>
    </source>
</evidence>
<keyword evidence="5" id="KW-0862">Zinc</keyword>
<evidence type="ECO:0000313" key="13">
    <source>
        <dbReference type="Proteomes" id="UP000235220"/>
    </source>
</evidence>
<evidence type="ECO:0000256" key="8">
    <source>
        <dbReference type="ARBA" id="ARBA00023163"/>
    </source>
</evidence>
<proteinExistence type="predicted"/>
<dbReference type="GO" id="GO:0005634">
    <property type="term" value="C:nucleus"/>
    <property type="evidence" value="ECO:0007669"/>
    <property type="project" value="UniProtKB-SubCell"/>
</dbReference>
<dbReference type="KEGG" id="jre:108980215"/>
<feature type="region of interest" description="Disordered" evidence="11">
    <location>
        <begin position="719"/>
        <end position="743"/>
    </location>
</feature>
<evidence type="ECO:0000256" key="3">
    <source>
        <dbReference type="ARBA" id="ARBA00022723"/>
    </source>
</evidence>
<dbReference type="InterPro" id="IPR036236">
    <property type="entry name" value="Znf_C2H2_sf"/>
</dbReference>